<protein>
    <recommendedName>
        <fullName evidence="5">Tyr recombinase domain-containing protein</fullName>
    </recommendedName>
</protein>
<comment type="similarity">
    <text evidence="1">Belongs to the 'phage' integrase family.</text>
</comment>
<dbReference type="Pfam" id="PF00589">
    <property type="entry name" value="Phage_integrase"/>
    <property type="match status" value="2"/>
</dbReference>
<dbReference type="InterPro" id="IPR013762">
    <property type="entry name" value="Integrase-like_cat_sf"/>
</dbReference>
<sequence length="398" mass="45666">MAHQPKPFFRTGRGWYVQLGAKQIKLGDGPKTSETEKIAWAEFYRLMVAAPTPSAPQVTPKRASHPDSGLTVAALFEKFLDWCQKHREPRTYELSQGLIQSFCDHLKTALVLPAADLRPFHIVEWADSKPKWGPNQKRNGCGVITRAYNWAERLGYIAANPVRGVEKPARTKRDSNVTPADFDRLLSFVKDEPFRDLLQFAFEAGCRPQEARRIEARHAKLDQFRIEIPPPEAKGKKRWRVVYLSDKALEIVKRLVELRPTGPLFLNTDGDPWKAQAIVCRFQRLLVKMTGAEDKVPKLPRFDHRKYPDPTERAAAKAEHVRKLGELRKKRASLARKSKQRFAMYDLRHLFATRKLKEGHDPITVATLLGHKDTSMLARHYQELTKEFDHLRKAVNGS</sequence>
<dbReference type="KEGG" id="gog:C1280_20800"/>
<dbReference type="InterPro" id="IPR002104">
    <property type="entry name" value="Integrase_catalytic"/>
</dbReference>
<organism evidence="6 7">
    <name type="scientific">Gemmata obscuriglobus</name>
    <dbReference type="NCBI Taxonomy" id="114"/>
    <lineage>
        <taxon>Bacteria</taxon>
        <taxon>Pseudomonadati</taxon>
        <taxon>Planctomycetota</taxon>
        <taxon>Planctomycetia</taxon>
        <taxon>Gemmatales</taxon>
        <taxon>Gemmataceae</taxon>
        <taxon>Gemmata</taxon>
    </lineage>
</organism>
<evidence type="ECO:0000313" key="6">
    <source>
        <dbReference type="EMBL" id="AWM39185.1"/>
    </source>
</evidence>
<evidence type="ECO:0000256" key="3">
    <source>
        <dbReference type="ARBA" id="ARBA00023125"/>
    </source>
</evidence>
<evidence type="ECO:0000313" key="7">
    <source>
        <dbReference type="Proteomes" id="UP000245802"/>
    </source>
</evidence>
<gene>
    <name evidence="6" type="ORF">C1280_20800</name>
</gene>
<dbReference type="PROSITE" id="PS51898">
    <property type="entry name" value="TYR_RECOMBINASE"/>
    <property type="match status" value="1"/>
</dbReference>
<accession>A0A2Z3H863</accession>
<feature type="domain" description="Tyr recombinase" evidence="5">
    <location>
        <begin position="172"/>
        <end position="396"/>
    </location>
</feature>
<evidence type="ECO:0000259" key="5">
    <source>
        <dbReference type="PROSITE" id="PS51898"/>
    </source>
</evidence>
<reference evidence="6 7" key="1">
    <citation type="submission" date="2018-01" db="EMBL/GenBank/DDBJ databases">
        <title>G. obscuriglobus.</title>
        <authorList>
            <person name="Franke J."/>
            <person name="Blomberg W."/>
            <person name="Selmecki A."/>
        </authorList>
    </citation>
    <scope>NUCLEOTIDE SEQUENCE [LARGE SCALE GENOMIC DNA]</scope>
    <source>
        <strain evidence="6 7">DSM 5831</strain>
    </source>
</reference>
<dbReference type="InterPro" id="IPR050808">
    <property type="entry name" value="Phage_Integrase"/>
</dbReference>
<dbReference type="PANTHER" id="PTHR30629:SF2">
    <property type="entry name" value="PROPHAGE INTEGRASE INTS-RELATED"/>
    <property type="match status" value="1"/>
</dbReference>
<keyword evidence="7" id="KW-1185">Reference proteome</keyword>
<dbReference type="OrthoDB" id="255290at2"/>
<evidence type="ECO:0000256" key="4">
    <source>
        <dbReference type="ARBA" id="ARBA00023172"/>
    </source>
</evidence>
<proteinExistence type="inferred from homology"/>
<dbReference type="Proteomes" id="UP000245802">
    <property type="component" value="Chromosome"/>
</dbReference>
<dbReference type="PANTHER" id="PTHR30629">
    <property type="entry name" value="PROPHAGE INTEGRASE"/>
    <property type="match status" value="1"/>
</dbReference>
<dbReference type="GO" id="GO:0015074">
    <property type="term" value="P:DNA integration"/>
    <property type="evidence" value="ECO:0007669"/>
    <property type="project" value="UniProtKB-KW"/>
</dbReference>
<keyword evidence="2" id="KW-0229">DNA integration</keyword>
<dbReference type="SUPFAM" id="SSF56349">
    <property type="entry name" value="DNA breaking-rejoining enzymes"/>
    <property type="match status" value="1"/>
</dbReference>
<evidence type="ECO:0000256" key="1">
    <source>
        <dbReference type="ARBA" id="ARBA00008857"/>
    </source>
</evidence>
<dbReference type="InterPro" id="IPR011010">
    <property type="entry name" value="DNA_brk_join_enz"/>
</dbReference>
<dbReference type="GO" id="GO:0006310">
    <property type="term" value="P:DNA recombination"/>
    <property type="evidence" value="ECO:0007669"/>
    <property type="project" value="UniProtKB-KW"/>
</dbReference>
<keyword evidence="3" id="KW-0238">DNA-binding</keyword>
<dbReference type="Gene3D" id="1.10.443.10">
    <property type="entry name" value="Intergrase catalytic core"/>
    <property type="match status" value="1"/>
</dbReference>
<dbReference type="GO" id="GO:0003677">
    <property type="term" value="F:DNA binding"/>
    <property type="evidence" value="ECO:0007669"/>
    <property type="project" value="UniProtKB-KW"/>
</dbReference>
<dbReference type="EMBL" id="CP025958">
    <property type="protein sequence ID" value="AWM39185.1"/>
    <property type="molecule type" value="Genomic_DNA"/>
</dbReference>
<dbReference type="RefSeq" id="WP_010040953.1">
    <property type="nucleotide sequence ID" value="NZ_CP025958.1"/>
</dbReference>
<evidence type="ECO:0000256" key="2">
    <source>
        <dbReference type="ARBA" id="ARBA00022908"/>
    </source>
</evidence>
<dbReference type="InterPro" id="IPR010998">
    <property type="entry name" value="Integrase_recombinase_N"/>
</dbReference>
<name>A0A2Z3H863_9BACT</name>
<keyword evidence="4" id="KW-0233">DNA recombination</keyword>
<dbReference type="Gene3D" id="1.10.150.130">
    <property type="match status" value="1"/>
</dbReference>
<dbReference type="AlphaFoldDB" id="A0A2Z3H863"/>